<feature type="region of interest" description="Disordered" evidence="1">
    <location>
        <begin position="1"/>
        <end position="31"/>
    </location>
</feature>
<accession>A0AAD5V5G0</accession>
<gene>
    <name evidence="2" type="ORF">NLI96_g6601</name>
</gene>
<sequence length="119" mass="13000">MAAVSTRRLQKELTDIKTHGTPTGTSHHIPIVPTITSSSQQGEVFALKFRFEPGYPISAPAVQFVVDQQYKAPLHPVSTPQTPLDFPHILTSLTRISMSTPMAMYAPRSAPPPEPVIDP</sequence>
<dbReference type="AlphaFoldDB" id="A0AAD5V5G0"/>
<reference evidence="2" key="1">
    <citation type="submission" date="2022-07" db="EMBL/GenBank/DDBJ databases">
        <title>Genome Sequence of Physisporinus lineatus.</title>
        <authorList>
            <person name="Buettner E."/>
        </authorList>
    </citation>
    <scope>NUCLEOTIDE SEQUENCE</scope>
    <source>
        <strain evidence="2">VT162</strain>
    </source>
</reference>
<evidence type="ECO:0000313" key="2">
    <source>
        <dbReference type="EMBL" id="KAJ3482989.1"/>
    </source>
</evidence>
<keyword evidence="3" id="KW-1185">Reference proteome</keyword>
<evidence type="ECO:0000313" key="3">
    <source>
        <dbReference type="Proteomes" id="UP001212997"/>
    </source>
</evidence>
<name>A0AAD5V5G0_9APHY</name>
<feature type="compositionally biased region" description="Basic and acidic residues" evidence="1">
    <location>
        <begin position="9"/>
        <end position="18"/>
    </location>
</feature>
<dbReference type="Gene3D" id="3.10.110.10">
    <property type="entry name" value="Ubiquitin Conjugating Enzyme"/>
    <property type="match status" value="1"/>
</dbReference>
<organism evidence="2 3">
    <name type="scientific">Meripilus lineatus</name>
    <dbReference type="NCBI Taxonomy" id="2056292"/>
    <lineage>
        <taxon>Eukaryota</taxon>
        <taxon>Fungi</taxon>
        <taxon>Dikarya</taxon>
        <taxon>Basidiomycota</taxon>
        <taxon>Agaricomycotina</taxon>
        <taxon>Agaricomycetes</taxon>
        <taxon>Polyporales</taxon>
        <taxon>Meripilaceae</taxon>
        <taxon>Meripilus</taxon>
    </lineage>
</organism>
<dbReference type="InterPro" id="IPR016135">
    <property type="entry name" value="UBQ-conjugating_enzyme/RWD"/>
</dbReference>
<dbReference type="EMBL" id="JANAWD010000247">
    <property type="protein sequence ID" value="KAJ3482989.1"/>
    <property type="molecule type" value="Genomic_DNA"/>
</dbReference>
<evidence type="ECO:0008006" key="4">
    <source>
        <dbReference type="Google" id="ProtNLM"/>
    </source>
</evidence>
<dbReference type="SUPFAM" id="SSF54495">
    <property type="entry name" value="UBC-like"/>
    <property type="match status" value="1"/>
</dbReference>
<protein>
    <recommendedName>
        <fullName evidence="4">UBC core domain-containing protein</fullName>
    </recommendedName>
</protein>
<dbReference type="Proteomes" id="UP001212997">
    <property type="component" value="Unassembled WGS sequence"/>
</dbReference>
<proteinExistence type="predicted"/>
<evidence type="ECO:0000256" key="1">
    <source>
        <dbReference type="SAM" id="MobiDB-lite"/>
    </source>
</evidence>
<comment type="caution">
    <text evidence="2">The sequence shown here is derived from an EMBL/GenBank/DDBJ whole genome shotgun (WGS) entry which is preliminary data.</text>
</comment>